<evidence type="ECO:0000259" key="13">
    <source>
        <dbReference type="PROSITE" id="PS50883"/>
    </source>
</evidence>
<evidence type="ECO:0000256" key="9">
    <source>
        <dbReference type="ARBA" id="ARBA00051114"/>
    </source>
</evidence>
<dbReference type="Gene3D" id="3.20.20.450">
    <property type="entry name" value="EAL domain"/>
    <property type="match status" value="1"/>
</dbReference>
<dbReference type="PROSITE" id="PS50112">
    <property type="entry name" value="PAS"/>
    <property type="match status" value="1"/>
</dbReference>
<name>A0A5J6LGR1_9GAMM</name>
<evidence type="ECO:0000256" key="6">
    <source>
        <dbReference type="ARBA" id="ARBA00022692"/>
    </source>
</evidence>
<dbReference type="Gene3D" id="3.30.450.20">
    <property type="entry name" value="PAS domain"/>
    <property type="match status" value="3"/>
</dbReference>
<dbReference type="PROSITE" id="PS50887">
    <property type="entry name" value="GGDEF"/>
    <property type="match status" value="1"/>
</dbReference>
<evidence type="ECO:0000256" key="8">
    <source>
        <dbReference type="ARBA" id="ARBA00023136"/>
    </source>
</evidence>
<evidence type="ECO:0000256" key="10">
    <source>
        <dbReference type="SAM" id="Phobius"/>
    </source>
</evidence>
<dbReference type="InterPro" id="IPR033480">
    <property type="entry name" value="sCache_2"/>
</dbReference>
<feature type="domain" description="GGDEF" evidence="14">
    <location>
        <begin position="562"/>
        <end position="699"/>
    </location>
</feature>
<evidence type="ECO:0000256" key="4">
    <source>
        <dbReference type="ARBA" id="ARBA00022475"/>
    </source>
</evidence>
<dbReference type="NCBIfam" id="TIGR00254">
    <property type="entry name" value="GGDEF"/>
    <property type="match status" value="1"/>
</dbReference>
<evidence type="ECO:0000259" key="12">
    <source>
        <dbReference type="PROSITE" id="PS50113"/>
    </source>
</evidence>
<accession>A0A5J6LGR1</accession>
<dbReference type="GO" id="GO:0005886">
    <property type="term" value="C:plasma membrane"/>
    <property type="evidence" value="ECO:0007669"/>
    <property type="project" value="UniProtKB-SubCell"/>
</dbReference>
<dbReference type="InterPro" id="IPR029787">
    <property type="entry name" value="Nucleotide_cyclase"/>
</dbReference>
<comment type="catalytic activity">
    <reaction evidence="9">
        <text>3',3'-c-di-GMP + H2O = 5'-phosphoguanylyl(3'-&gt;5')guanosine + H(+)</text>
        <dbReference type="Rhea" id="RHEA:24902"/>
        <dbReference type="ChEBI" id="CHEBI:15377"/>
        <dbReference type="ChEBI" id="CHEBI:15378"/>
        <dbReference type="ChEBI" id="CHEBI:58754"/>
        <dbReference type="ChEBI" id="CHEBI:58805"/>
        <dbReference type="EC" id="3.1.4.52"/>
    </reaction>
    <physiologicalReaction direction="left-to-right" evidence="9">
        <dbReference type="Rhea" id="RHEA:24903"/>
    </physiologicalReaction>
</comment>
<dbReference type="PANTHER" id="PTHR44757">
    <property type="entry name" value="DIGUANYLATE CYCLASE DGCP"/>
    <property type="match status" value="1"/>
</dbReference>
<dbReference type="PROSITE" id="PS50883">
    <property type="entry name" value="EAL"/>
    <property type="match status" value="1"/>
</dbReference>
<comment type="cofactor">
    <cofactor evidence="1">
        <name>Mg(2+)</name>
        <dbReference type="ChEBI" id="CHEBI:18420"/>
    </cofactor>
</comment>
<dbReference type="SMART" id="SM00267">
    <property type="entry name" value="GGDEF"/>
    <property type="match status" value="1"/>
</dbReference>
<evidence type="ECO:0000313" key="15">
    <source>
        <dbReference type="EMBL" id="QEW07850.1"/>
    </source>
</evidence>
<sequence length="965" mass="109473">MQLSKKSRTLPRLHLIGTLLIVTLLTLILSGFFTWQKIVEHNASIHRLEASSLLQLQERLRREMQAVKSSIAFTQSQTENLLRQRLVEQVDMAWNMADALYRQQQGKQSEAELQQLIVEALRPIRFFNGRGYYFIDEMTGRFVLLPTAPHFEGQLLPDNQDDTGRFIMQGLIDAARQPVGEGFSAYRWYRPDNPDAMADKLAYVRHFEPYDWLIGAGDYTYEWDLLQQQMMIKQIRNRRIGETGYTAIINTSGQVLLSIDSAHLEQQTSVQHSDLEQQAISQMLEIAGQGGGFMRYLWSDPNTGNPAWKVALVEPAGHWGWILISTIFEDEVKGMLQNEVQAFESLATHSWKTYLIAITFSLIVALLGSLFFSRWSSGLFKAYHAELDAQRKALKDKATELSRSENNLSTILNSVEAYIFIKDTGYRYSYVNRNMEKLLGLPIEQILGQQDATFFDTESAAQTAEDDIRVIQHAQRVATEEVRTLRGNGNNHVFMTVKLPLRSDAGKVYGLCGISTDITERKAMEDKIRHLAFYDALTGLANRRLLIDRLELQQRRNERNRDYGALLFIDLDNFKTLNDTLGHDTGDQLLQQVAHRVSFCVREEDTVARFGGDEFVVMLGSLSTDESEAGAIARKVADKILDTLRQEYRFEGQYHYSTPSIGITLINGSVAADDLLKQADLAMYKAKEAGRNRLYFYDPAMQEAISSRAQMESELRVAIEQEQLVLYYQPQVNAVGELTGAEALVRWEHPQRGLVGPVEFISVAEASGLILPLGHWVLEAACRQLSDWAEREQTRDLTLSVNISTHQFKQADFVDQLLALVAQYAINPQRLKLELTESLLIDDIDFAIERMRFLKQQGIGFALDDFGTGYSSLAYIKQLPLDQLKIDRCFIDGLPSDANDAAITRIIISLASELKLWVVAEGVETQAQRDFLLDVNCTGFQGYWFGRPVSAEDFLLNALEQQEGI</sequence>
<dbReference type="Pfam" id="PF00563">
    <property type="entry name" value="EAL"/>
    <property type="match status" value="1"/>
</dbReference>
<proteinExistence type="predicted"/>
<dbReference type="InterPro" id="IPR000160">
    <property type="entry name" value="GGDEF_dom"/>
</dbReference>
<dbReference type="SUPFAM" id="SSF55785">
    <property type="entry name" value="PYP-like sensor domain (PAS domain)"/>
    <property type="match status" value="1"/>
</dbReference>
<dbReference type="Proteomes" id="UP000325606">
    <property type="component" value="Chromosome"/>
</dbReference>
<dbReference type="PROSITE" id="PS50113">
    <property type="entry name" value="PAC"/>
    <property type="match status" value="1"/>
</dbReference>
<dbReference type="CDD" id="cd01949">
    <property type="entry name" value="GGDEF"/>
    <property type="match status" value="1"/>
</dbReference>
<keyword evidence="7 10" id="KW-1133">Transmembrane helix</keyword>
<keyword evidence="4" id="KW-1003">Cell membrane</keyword>
<evidence type="ECO:0000259" key="11">
    <source>
        <dbReference type="PROSITE" id="PS50112"/>
    </source>
</evidence>
<evidence type="ECO:0000256" key="2">
    <source>
        <dbReference type="ARBA" id="ARBA00004651"/>
    </source>
</evidence>
<evidence type="ECO:0000256" key="5">
    <source>
        <dbReference type="ARBA" id="ARBA00022636"/>
    </source>
</evidence>
<dbReference type="CDD" id="cd00130">
    <property type="entry name" value="PAS"/>
    <property type="match status" value="1"/>
</dbReference>
<evidence type="ECO:0000313" key="16">
    <source>
        <dbReference type="Proteomes" id="UP000325606"/>
    </source>
</evidence>
<dbReference type="KEGG" id="nik:F5I99_15880"/>
<dbReference type="GO" id="GO:0071732">
    <property type="term" value="P:cellular response to nitric oxide"/>
    <property type="evidence" value="ECO:0007669"/>
    <property type="project" value="UniProtKB-ARBA"/>
</dbReference>
<gene>
    <name evidence="15" type="ORF">F5I99_15880</name>
</gene>
<dbReference type="InterPro" id="IPR035965">
    <property type="entry name" value="PAS-like_dom_sf"/>
</dbReference>
<dbReference type="AlphaFoldDB" id="A0A5J6LGR1"/>
<feature type="domain" description="EAL" evidence="13">
    <location>
        <begin position="708"/>
        <end position="962"/>
    </location>
</feature>
<dbReference type="Pfam" id="PF08269">
    <property type="entry name" value="dCache_2"/>
    <property type="match status" value="1"/>
</dbReference>
<dbReference type="InterPro" id="IPR035919">
    <property type="entry name" value="EAL_sf"/>
</dbReference>
<dbReference type="Pfam" id="PF08448">
    <property type="entry name" value="PAS_4"/>
    <property type="match status" value="1"/>
</dbReference>
<dbReference type="InterPro" id="IPR004010">
    <property type="entry name" value="Double_Cache_2"/>
</dbReference>
<dbReference type="Gene3D" id="3.30.70.270">
    <property type="match status" value="1"/>
</dbReference>
<protein>
    <recommendedName>
        <fullName evidence="3">cyclic-guanylate-specific phosphodiesterase</fullName>
        <ecNumber evidence="3">3.1.4.52</ecNumber>
    </recommendedName>
</protein>
<dbReference type="SMART" id="SM01049">
    <property type="entry name" value="Cache_2"/>
    <property type="match status" value="1"/>
</dbReference>
<evidence type="ECO:0000256" key="3">
    <source>
        <dbReference type="ARBA" id="ARBA00012282"/>
    </source>
</evidence>
<dbReference type="GO" id="GO:0071111">
    <property type="term" value="F:cyclic-guanylate-specific phosphodiesterase activity"/>
    <property type="evidence" value="ECO:0007669"/>
    <property type="project" value="UniProtKB-EC"/>
</dbReference>
<dbReference type="CDD" id="cd01948">
    <property type="entry name" value="EAL"/>
    <property type="match status" value="1"/>
</dbReference>
<dbReference type="SMART" id="SM00052">
    <property type="entry name" value="EAL"/>
    <property type="match status" value="1"/>
</dbReference>
<keyword evidence="6 10" id="KW-0812">Transmembrane</keyword>
<dbReference type="InterPro" id="IPR052155">
    <property type="entry name" value="Biofilm_reg_signaling"/>
</dbReference>
<organism evidence="15 16">
    <name type="scientific">Nitrincola iocasae</name>
    <dbReference type="NCBI Taxonomy" id="2614693"/>
    <lineage>
        <taxon>Bacteria</taxon>
        <taxon>Pseudomonadati</taxon>
        <taxon>Pseudomonadota</taxon>
        <taxon>Gammaproteobacteria</taxon>
        <taxon>Oceanospirillales</taxon>
        <taxon>Oceanospirillaceae</taxon>
        <taxon>Nitrincola</taxon>
    </lineage>
</organism>
<dbReference type="EC" id="3.1.4.52" evidence="3"/>
<dbReference type="InterPro" id="IPR000700">
    <property type="entry name" value="PAS-assoc_C"/>
</dbReference>
<reference evidence="15 16" key="1">
    <citation type="submission" date="2019-09" db="EMBL/GenBank/DDBJ databases">
        <title>Nitrincola iocasae sp. nov., a bacterium isolated from the sediment collected at a cold seep field in South China Sea.</title>
        <authorList>
            <person name="Zhang H."/>
            <person name="Wang H."/>
            <person name="Li C."/>
        </authorList>
    </citation>
    <scope>NUCLEOTIDE SEQUENCE [LARGE SCALE GENOMIC DNA]</scope>
    <source>
        <strain evidence="15 16">KXZD1103</strain>
    </source>
</reference>
<evidence type="ECO:0000259" key="14">
    <source>
        <dbReference type="PROSITE" id="PS50887"/>
    </source>
</evidence>
<dbReference type="InterPro" id="IPR043128">
    <property type="entry name" value="Rev_trsase/Diguanyl_cyclase"/>
</dbReference>
<comment type="subcellular location">
    <subcellularLocation>
        <location evidence="2">Cell membrane</location>
        <topology evidence="2">Multi-pass membrane protein</topology>
    </subcellularLocation>
</comment>
<feature type="domain" description="PAC" evidence="12">
    <location>
        <begin position="478"/>
        <end position="530"/>
    </location>
</feature>
<keyword evidence="8 10" id="KW-0472">Membrane</keyword>
<dbReference type="FunFam" id="3.30.70.270:FF:000001">
    <property type="entry name" value="Diguanylate cyclase domain protein"/>
    <property type="match status" value="1"/>
</dbReference>
<dbReference type="FunFam" id="3.20.20.450:FF:000001">
    <property type="entry name" value="Cyclic di-GMP phosphodiesterase yahA"/>
    <property type="match status" value="1"/>
</dbReference>
<dbReference type="SMART" id="SM00091">
    <property type="entry name" value="PAS"/>
    <property type="match status" value="1"/>
</dbReference>
<dbReference type="InterPro" id="IPR000014">
    <property type="entry name" value="PAS"/>
</dbReference>
<dbReference type="EMBL" id="CP044222">
    <property type="protein sequence ID" value="QEW07850.1"/>
    <property type="molecule type" value="Genomic_DNA"/>
</dbReference>
<evidence type="ECO:0000256" key="1">
    <source>
        <dbReference type="ARBA" id="ARBA00001946"/>
    </source>
</evidence>
<evidence type="ECO:0000256" key="7">
    <source>
        <dbReference type="ARBA" id="ARBA00022989"/>
    </source>
</evidence>
<dbReference type="InterPro" id="IPR001633">
    <property type="entry name" value="EAL_dom"/>
</dbReference>
<dbReference type="SUPFAM" id="SSF141868">
    <property type="entry name" value="EAL domain-like"/>
    <property type="match status" value="1"/>
</dbReference>
<dbReference type="NCBIfam" id="TIGR00229">
    <property type="entry name" value="sensory_box"/>
    <property type="match status" value="1"/>
</dbReference>
<dbReference type="SUPFAM" id="SSF55073">
    <property type="entry name" value="Nucleotide cyclase"/>
    <property type="match status" value="1"/>
</dbReference>
<dbReference type="RefSeq" id="WP_151057683.1">
    <property type="nucleotide sequence ID" value="NZ_CP044222.1"/>
</dbReference>
<keyword evidence="16" id="KW-1185">Reference proteome</keyword>
<dbReference type="Pfam" id="PF00990">
    <property type="entry name" value="GGDEF"/>
    <property type="match status" value="1"/>
</dbReference>
<dbReference type="PANTHER" id="PTHR44757:SF2">
    <property type="entry name" value="BIOFILM ARCHITECTURE MAINTENANCE PROTEIN MBAA"/>
    <property type="match status" value="1"/>
</dbReference>
<feature type="domain" description="PAS" evidence="11">
    <location>
        <begin position="404"/>
        <end position="474"/>
    </location>
</feature>
<feature type="transmembrane region" description="Helical" evidence="10">
    <location>
        <begin position="12"/>
        <end position="35"/>
    </location>
</feature>
<keyword evidence="5" id="KW-0973">c-di-GMP</keyword>
<dbReference type="InterPro" id="IPR013656">
    <property type="entry name" value="PAS_4"/>
</dbReference>